<feature type="coiled-coil region" evidence="1">
    <location>
        <begin position="140"/>
        <end position="167"/>
    </location>
</feature>
<sequence>MTKRQGSYQSNRGKKIKLEDEIWGSDIDDEALNHCFEVASQVYDQNNANTSQLNITLPSYDAFKHPNGFMSSTQANNMPNKISNNLELEMERLRSLNAEKDGEISILRSKMKEASSITQIQQQKTMSEWRNKLLLSEKEVKSIRSQLEFKNLEIANLKQHLTEVKRLTIEASASQQILTTDCSVKVKSERNTLKAPDNYKPVCNEIILESVYPLRMISMNLFDQAMPEKHTIKTTSFKLSRNTIPYLQNQQTNNEFLCKHKCVQHNEKYNVHSIYSDVILLINSDLNHLNSHQCIESITKVMYFTLIHLHDLNDYLINYCACMRTEDIRQADMNYLLKDSIEEPNSNNRSEDELGLLVGKLLDILSHLILYCTYASQYICGNGKLKESQTYKTFITEISSQNLLINKSGHFLKTLLDVIKNVGKCRKSLVACGLLISTTNLLISIGKLENMSQDSIVHRDLIYSLFKELVYVRPGMQVITKFTFLLKIYSQSEDFVKFLFSKNIRKPLESKSKGFLYYTEGSCTFCVLSLLYQDTIFRVKQLPLEICCNMISSFYNTFKFAYDIHHDNFETICSCIPQLYKLEVECVFKVLESFIEDFNRQRRNYDKWRIFLKNEMIQTVLNLINSNNYELTEKYVLLYCQFKECEQILKEVQFDITHLNTSENLVKIPENSFNIDF</sequence>
<comment type="caution">
    <text evidence="2">The sequence shown here is derived from an EMBL/GenBank/DDBJ whole genome shotgun (WGS) entry which is preliminary data.</text>
</comment>
<name>A0A834IVV3_RHYFE</name>
<organism evidence="2 3">
    <name type="scientific">Rhynchophorus ferrugineus</name>
    <name type="common">Red palm weevil</name>
    <name type="synonym">Curculio ferrugineus</name>
    <dbReference type="NCBI Taxonomy" id="354439"/>
    <lineage>
        <taxon>Eukaryota</taxon>
        <taxon>Metazoa</taxon>
        <taxon>Ecdysozoa</taxon>
        <taxon>Arthropoda</taxon>
        <taxon>Hexapoda</taxon>
        <taxon>Insecta</taxon>
        <taxon>Pterygota</taxon>
        <taxon>Neoptera</taxon>
        <taxon>Endopterygota</taxon>
        <taxon>Coleoptera</taxon>
        <taxon>Polyphaga</taxon>
        <taxon>Cucujiformia</taxon>
        <taxon>Curculionidae</taxon>
        <taxon>Dryophthorinae</taxon>
        <taxon>Rhynchophorus</taxon>
    </lineage>
</organism>
<evidence type="ECO:0000313" key="2">
    <source>
        <dbReference type="EMBL" id="KAF7280782.1"/>
    </source>
</evidence>
<reference evidence="2" key="1">
    <citation type="submission" date="2020-08" db="EMBL/GenBank/DDBJ databases">
        <title>Genome sequencing and assembly of the red palm weevil Rhynchophorus ferrugineus.</title>
        <authorList>
            <person name="Dias G.B."/>
            <person name="Bergman C.M."/>
            <person name="Manee M."/>
        </authorList>
    </citation>
    <scope>NUCLEOTIDE SEQUENCE</scope>
    <source>
        <strain evidence="2">AA-2017</strain>
        <tissue evidence="2">Whole larva</tissue>
    </source>
</reference>
<keyword evidence="1" id="KW-0175">Coiled coil</keyword>
<gene>
    <name evidence="2" type="ORF">GWI33_005508</name>
</gene>
<protein>
    <submittedName>
        <fullName evidence="2">Uncharacterized protein</fullName>
    </submittedName>
</protein>
<evidence type="ECO:0000313" key="3">
    <source>
        <dbReference type="Proteomes" id="UP000625711"/>
    </source>
</evidence>
<evidence type="ECO:0000256" key="1">
    <source>
        <dbReference type="SAM" id="Coils"/>
    </source>
</evidence>
<dbReference type="AlphaFoldDB" id="A0A834IVV3"/>
<proteinExistence type="predicted"/>
<accession>A0A834IVV3</accession>
<dbReference type="OrthoDB" id="7668655at2759"/>
<keyword evidence="3" id="KW-1185">Reference proteome</keyword>
<dbReference type="EMBL" id="JAACXV010000275">
    <property type="protein sequence ID" value="KAF7280782.1"/>
    <property type="molecule type" value="Genomic_DNA"/>
</dbReference>
<dbReference type="Proteomes" id="UP000625711">
    <property type="component" value="Unassembled WGS sequence"/>
</dbReference>